<organism evidence="2 3">
    <name type="scientific">Streptomyces longwoodensis</name>
    <dbReference type="NCBI Taxonomy" id="68231"/>
    <lineage>
        <taxon>Bacteria</taxon>
        <taxon>Bacillati</taxon>
        <taxon>Actinomycetota</taxon>
        <taxon>Actinomycetes</taxon>
        <taxon>Kitasatosporales</taxon>
        <taxon>Streptomycetaceae</taxon>
        <taxon>Streptomyces</taxon>
    </lineage>
</organism>
<name>A0A117QLU8_9ACTN</name>
<sequence>MTAPAPHRPHGGLTHQGLVYGSDEEFLAATVPFCREGLTRGDAVLAVTTGTNIGLLRRALADVSGQVEYVDAQDWYHHPGATLGAYHRYVDRCTATGAHQRVRVIGEPVWHGHAVQHGDGAGRLVLRRCGPHIVADVINTGEAEAAWYLGHLPPDPRQPRGHGMWAVRHLCDLLEVHTDQEVTTVRLHMGLD</sequence>
<protein>
    <recommendedName>
        <fullName evidence="1">MEDS domain-containing protein</fullName>
    </recommendedName>
</protein>
<dbReference type="AlphaFoldDB" id="A0A117QLU8"/>
<proteinExistence type="predicted"/>
<dbReference type="STRING" id="68231.AQJ30_25530"/>
<dbReference type="Gene3D" id="3.30.565.10">
    <property type="entry name" value="Histidine kinase-like ATPase, C-terminal domain"/>
    <property type="match status" value="1"/>
</dbReference>
<gene>
    <name evidence="2" type="ORF">AQJ30_25530</name>
</gene>
<accession>A0A117QLU8</accession>
<keyword evidence="3" id="KW-1185">Reference proteome</keyword>
<dbReference type="Pfam" id="PF14417">
    <property type="entry name" value="MEDS"/>
    <property type="match status" value="1"/>
</dbReference>
<reference evidence="2 3" key="1">
    <citation type="submission" date="2015-10" db="EMBL/GenBank/DDBJ databases">
        <title>Draft genome sequence of Streptomyces longwoodensis DSM 41677, type strain for the species Streptomyces longwoodensis.</title>
        <authorList>
            <person name="Ruckert C."/>
            <person name="Winkler A."/>
            <person name="Kalinowski J."/>
            <person name="Kampfer P."/>
            <person name="Glaeser S."/>
        </authorList>
    </citation>
    <scope>NUCLEOTIDE SEQUENCE [LARGE SCALE GENOMIC DNA]</scope>
    <source>
        <strain evidence="2 3">DSM 41677</strain>
    </source>
</reference>
<evidence type="ECO:0000313" key="2">
    <source>
        <dbReference type="EMBL" id="KUN35489.1"/>
    </source>
</evidence>
<dbReference type="Proteomes" id="UP000053271">
    <property type="component" value="Unassembled WGS sequence"/>
</dbReference>
<evidence type="ECO:0000259" key="1">
    <source>
        <dbReference type="Pfam" id="PF14417"/>
    </source>
</evidence>
<dbReference type="InterPro" id="IPR025847">
    <property type="entry name" value="MEDS_domain"/>
</dbReference>
<dbReference type="GeneID" id="91430390"/>
<dbReference type="RefSeq" id="WP_067238452.1">
    <property type="nucleotide sequence ID" value="NZ_KQ948558.1"/>
</dbReference>
<dbReference type="InterPro" id="IPR036890">
    <property type="entry name" value="HATPase_C_sf"/>
</dbReference>
<comment type="caution">
    <text evidence="2">The sequence shown here is derived from an EMBL/GenBank/DDBJ whole genome shotgun (WGS) entry which is preliminary data.</text>
</comment>
<feature type="domain" description="MEDS" evidence="1">
    <location>
        <begin position="14"/>
        <end position="114"/>
    </location>
</feature>
<dbReference type="EMBL" id="LMWS01000032">
    <property type="protein sequence ID" value="KUN35489.1"/>
    <property type="molecule type" value="Genomic_DNA"/>
</dbReference>
<evidence type="ECO:0000313" key="3">
    <source>
        <dbReference type="Proteomes" id="UP000053271"/>
    </source>
</evidence>